<dbReference type="HOGENOM" id="CLU_2850481_0_0_1"/>
<dbReference type="AlphaFoldDB" id="A0A0C3G9N7"/>
<gene>
    <name evidence="1" type="ORF">PILCRDRAFT_3441</name>
</gene>
<reference evidence="1 2" key="1">
    <citation type="submission" date="2014-04" db="EMBL/GenBank/DDBJ databases">
        <authorList>
            <consortium name="DOE Joint Genome Institute"/>
            <person name="Kuo A."/>
            <person name="Tarkka M."/>
            <person name="Buscot F."/>
            <person name="Kohler A."/>
            <person name="Nagy L.G."/>
            <person name="Floudas D."/>
            <person name="Copeland A."/>
            <person name="Barry K.W."/>
            <person name="Cichocki N."/>
            <person name="Veneault-Fourrey C."/>
            <person name="LaButti K."/>
            <person name="Lindquist E.A."/>
            <person name="Lipzen A."/>
            <person name="Lundell T."/>
            <person name="Morin E."/>
            <person name="Murat C."/>
            <person name="Sun H."/>
            <person name="Tunlid A."/>
            <person name="Henrissat B."/>
            <person name="Grigoriev I.V."/>
            <person name="Hibbett D.S."/>
            <person name="Martin F."/>
            <person name="Nordberg H.P."/>
            <person name="Cantor M.N."/>
            <person name="Hua S.X."/>
        </authorList>
    </citation>
    <scope>NUCLEOTIDE SEQUENCE [LARGE SCALE GENOMIC DNA]</scope>
    <source>
        <strain evidence="1 2">F 1598</strain>
    </source>
</reference>
<dbReference type="InParanoid" id="A0A0C3G9N7"/>
<reference evidence="2" key="2">
    <citation type="submission" date="2015-01" db="EMBL/GenBank/DDBJ databases">
        <title>Evolutionary Origins and Diversification of the Mycorrhizal Mutualists.</title>
        <authorList>
            <consortium name="DOE Joint Genome Institute"/>
            <consortium name="Mycorrhizal Genomics Consortium"/>
            <person name="Kohler A."/>
            <person name="Kuo A."/>
            <person name="Nagy L.G."/>
            <person name="Floudas D."/>
            <person name="Copeland A."/>
            <person name="Barry K.W."/>
            <person name="Cichocki N."/>
            <person name="Veneault-Fourrey C."/>
            <person name="LaButti K."/>
            <person name="Lindquist E.A."/>
            <person name="Lipzen A."/>
            <person name="Lundell T."/>
            <person name="Morin E."/>
            <person name="Murat C."/>
            <person name="Riley R."/>
            <person name="Ohm R."/>
            <person name="Sun H."/>
            <person name="Tunlid A."/>
            <person name="Henrissat B."/>
            <person name="Grigoriev I.V."/>
            <person name="Hibbett D.S."/>
            <person name="Martin F."/>
        </authorList>
    </citation>
    <scope>NUCLEOTIDE SEQUENCE [LARGE SCALE GENOMIC DNA]</scope>
    <source>
        <strain evidence="2">F 1598</strain>
    </source>
</reference>
<proteinExistence type="predicted"/>
<accession>A0A0C3G9N7</accession>
<name>A0A0C3G9N7_PILCF</name>
<sequence length="65" mass="7092">MAELDDQLLTMKFKLAFKVKKAVLNGDLELFKIPLLGSTIRALSSTASGLPPAAFYACVQDIHQL</sequence>
<evidence type="ECO:0000313" key="1">
    <source>
        <dbReference type="EMBL" id="KIM88454.1"/>
    </source>
</evidence>
<evidence type="ECO:0000313" key="2">
    <source>
        <dbReference type="Proteomes" id="UP000054166"/>
    </source>
</evidence>
<protein>
    <submittedName>
        <fullName evidence="1">Uncharacterized protein</fullName>
    </submittedName>
</protein>
<dbReference type="EMBL" id="KN832977">
    <property type="protein sequence ID" value="KIM88454.1"/>
    <property type="molecule type" value="Genomic_DNA"/>
</dbReference>
<dbReference type="Proteomes" id="UP000054166">
    <property type="component" value="Unassembled WGS sequence"/>
</dbReference>
<organism evidence="1 2">
    <name type="scientific">Piloderma croceum (strain F 1598)</name>
    <dbReference type="NCBI Taxonomy" id="765440"/>
    <lineage>
        <taxon>Eukaryota</taxon>
        <taxon>Fungi</taxon>
        <taxon>Dikarya</taxon>
        <taxon>Basidiomycota</taxon>
        <taxon>Agaricomycotina</taxon>
        <taxon>Agaricomycetes</taxon>
        <taxon>Agaricomycetidae</taxon>
        <taxon>Atheliales</taxon>
        <taxon>Atheliaceae</taxon>
        <taxon>Piloderma</taxon>
    </lineage>
</organism>
<keyword evidence="2" id="KW-1185">Reference proteome</keyword>